<reference evidence="1 2" key="1">
    <citation type="submission" date="2019-01" db="EMBL/GenBank/DDBJ databases">
        <title>Lacibacter sp. strain TTM-7.</title>
        <authorList>
            <person name="Chen W.-M."/>
        </authorList>
    </citation>
    <scope>NUCLEOTIDE SEQUENCE [LARGE SCALE GENOMIC DNA]</scope>
    <source>
        <strain evidence="1 2">TTM-7</strain>
    </source>
</reference>
<gene>
    <name evidence="1" type="ORF">ESA94_03495</name>
</gene>
<sequence length="601" mass="68095">MNYSSPHRFHIPVMGLAYTVDSPIKVARFGISSVISIVEDRLIEMMRSHYYQTANLPYHPIATHEEDYRAKRIADYLNLVNSIVQQQVEKLKTAAFEKGSEIIKYFEMLPEDSALKQLYKQMMKMSHQHEKEKIEQYLRSQIVPGAIDVNIMTKVDRETFNKEGVLQEDGSEAVAALRGFVKSDLANSSVIFSAGMNPRLYNYLEQCKELDANEEGVFNKKVVVKVSDYRSALIQGKYLAKKGIWVSEFRIESGLNCGGHAFATEGYLLGPILEEFKTKKEELTSALFEIYNAAQQKKNNRSFDKAPAIVYSVQGGIGTSEEDEFLHQQYGIQSTGWGTPFLLVPEATTVDEETMQLLCAAKENDVVLSNNSPLGVRFHYLKGTSSAKEKETRINKGNPGSPCTEKHLSFNTEFTKEPICTASKKYQQLKLEQLQLLQLPQAEYEKQAQQVLDKECLCVGLSNSAAINYKQTFVKKLEAVTICPGPNIANFSKVVSLQTMTDHIYGRENIMENKSRPHMFIAELHLYMNYLREQLAEGATVEQDAKKKKYITSFCSNLRDGIDYYRNLSVVAVSGREEFDAALNSVEEELDLLMTVHRKII</sequence>
<keyword evidence="2" id="KW-1185">Reference proteome</keyword>
<comment type="caution">
    <text evidence="1">The sequence shown here is derived from an EMBL/GenBank/DDBJ whole genome shotgun (WGS) entry which is preliminary data.</text>
</comment>
<dbReference type="OrthoDB" id="9811599at2"/>
<proteinExistence type="predicted"/>
<dbReference type="AlphaFoldDB" id="A0A4Q1CN94"/>
<name>A0A4Q1CN94_9BACT</name>
<evidence type="ECO:0000313" key="1">
    <source>
        <dbReference type="EMBL" id="RXK62089.1"/>
    </source>
</evidence>
<dbReference type="RefSeq" id="WP_129129461.1">
    <property type="nucleotide sequence ID" value="NZ_SDHW01000001.1"/>
</dbReference>
<organism evidence="1 2">
    <name type="scientific">Lacibacter luteus</name>
    <dbReference type="NCBI Taxonomy" id="2508719"/>
    <lineage>
        <taxon>Bacteria</taxon>
        <taxon>Pseudomonadati</taxon>
        <taxon>Bacteroidota</taxon>
        <taxon>Chitinophagia</taxon>
        <taxon>Chitinophagales</taxon>
        <taxon>Chitinophagaceae</taxon>
        <taxon>Lacibacter</taxon>
    </lineage>
</organism>
<protein>
    <submittedName>
        <fullName evidence="1">Uncharacterized protein</fullName>
    </submittedName>
</protein>
<dbReference type="EMBL" id="SDHW01000001">
    <property type="protein sequence ID" value="RXK62089.1"/>
    <property type="molecule type" value="Genomic_DNA"/>
</dbReference>
<evidence type="ECO:0000313" key="2">
    <source>
        <dbReference type="Proteomes" id="UP000290204"/>
    </source>
</evidence>
<dbReference type="Proteomes" id="UP000290204">
    <property type="component" value="Unassembled WGS sequence"/>
</dbReference>
<accession>A0A4Q1CN94</accession>